<dbReference type="InterPro" id="IPR011990">
    <property type="entry name" value="TPR-like_helical_dom_sf"/>
</dbReference>
<dbReference type="Gene3D" id="1.25.40.10">
    <property type="entry name" value="Tetratricopeptide repeat domain"/>
    <property type="match status" value="1"/>
</dbReference>
<dbReference type="Pfam" id="PF13432">
    <property type="entry name" value="TPR_16"/>
    <property type="match status" value="1"/>
</dbReference>
<proteinExistence type="predicted"/>
<feature type="repeat" description="TPR" evidence="1">
    <location>
        <begin position="62"/>
        <end position="95"/>
    </location>
</feature>
<reference evidence="2 3" key="1">
    <citation type="submission" date="2020-06" db="EMBL/GenBank/DDBJ databases">
        <title>Genome sequence of Paramixta manurensis strain PD-1.</title>
        <authorList>
            <person name="Lee C.W."/>
            <person name="Kim J."/>
        </authorList>
    </citation>
    <scope>NUCLEOTIDE SEQUENCE [LARGE SCALE GENOMIC DNA]</scope>
    <source>
        <strain evidence="2 3">PD-1</strain>
    </source>
</reference>
<gene>
    <name evidence="2" type="ORF">PMPD1_3299</name>
</gene>
<sequence length="244" mass="27344">MRNGLRYSLLAGFVVSGCVSQVSDHPALQARLQLGLIYLAQGQLHAAQRNLQRAQVLAPEDYRTHLAMARLYQAQGRNDAAAQGYRLALQRAPHNGYVLNNYGAFLCGLGQYDAAQQQFRLAGRQLQPGVRADSLENTGYCYLTKGEQEPARQALSQAIKVDRHKGMTMLTEAERRFGNGEPVLARFLLDVYQHSLPATAESVWLEIRFAALGGRTDDVKRHGERLARNFPQSIQYQHFLANEY</sequence>
<dbReference type="Proteomes" id="UP000505325">
    <property type="component" value="Chromosome"/>
</dbReference>
<feature type="repeat" description="TPR" evidence="1">
    <location>
        <begin position="132"/>
        <end position="165"/>
    </location>
</feature>
<feature type="repeat" description="TPR" evidence="1">
    <location>
        <begin position="28"/>
        <end position="61"/>
    </location>
</feature>
<dbReference type="SUPFAM" id="SSF48452">
    <property type="entry name" value="TPR-like"/>
    <property type="match status" value="1"/>
</dbReference>
<dbReference type="PROSITE" id="PS50005">
    <property type="entry name" value="TPR"/>
    <property type="match status" value="3"/>
</dbReference>
<accession>A0A6M8UMS7</accession>
<dbReference type="AlphaFoldDB" id="A0A6M8UMS7"/>
<evidence type="ECO:0000256" key="1">
    <source>
        <dbReference type="PROSITE-ProRule" id="PRU00339"/>
    </source>
</evidence>
<evidence type="ECO:0000313" key="2">
    <source>
        <dbReference type="EMBL" id="QKJ88222.1"/>
    </source>
</evidence>
<dbReference type="EMBL" id="CP054212">
    <property type="protein sequence ID" value="QKJ88222.1"/>
    <property type="molecule type" value="Genomic_DNA"/>
</dbReference>
<dbReference type="SMART" id="SM00028">
    <property type="entry name" value="TPR"/>
    <property type="match status" value="3"/>
</dbReference>
<dbReference type="NCBIfam" id="TIGR02521">
    <property type="entry name" value="type_IV_pilW"/>
    <property type="match status" value="1"/>
</dbReference>
<protein>
    <submittedName>
        <fullName evidence="2">Pilus assembly protein PilW</fullName>
    </submittedName>
</protein>
<dbReference type="InterPro" id="IPR019734">
    <property type="entry name" value="TPR_rpt"/>
</dbReference>
<dbReference type="RefSeq" id="WP_173635108.1">
    <property type="nucleotide sequence ID" value="NZ_CP054212.1"/>
</dbReference>
<dbReference type="PROSITE" id="PS51257">
    <property type="entry name" value="PROKAR_LIPOPROTEIN"/>
    <property type="match status" value="1"/>
</dbReference>
<organism evidence="2 3">
    <name type="scientific">Paramixta manurensis</name>
    <dbReference type="NCBI Taxonomy" id="2740817"/>
    <lineage>
        <taxon>Bacteria</taxon>
        <taxon>Pseudomonadati</taxon>
        <taxon>Pseudomonadota</taxon>
        <taxon>Gammaproteobacteria</taxon>
        <taxon>Enterobacterales</taxon>
        <taxon>Erwiniaceae</taxon>
        <taxon>Paramixta</taxon>
    </lineage>
</organism>
<keyword evidence="1" id="KW-0802">TPR repeat</keyword>
<dbReference type="InterPro" id="IPR013360">
    <property type="entry name" value="Pilus_4_PilW"/>
</dbReference>
<keyword evidence="3" id="KW-1185">Reference proteome</keyword>
<evidence type="ECO:0000313" key="3">
    <source>
        <dbReference type="Proteomes" id="UP000505325"/>
    </source>
</evidence>
<dbReference type="Pfam" id="PF13181">
    <property type="entry name" value="TPR_8"/>
    <property type="match status" value="1"/>
</dbReference>
<name>A0A6M8UMS7_9GAMM</name>
<dbReference type="KEGG" id="pmak:PMPD1_3299"/>